<evidence type="ECO:0000313" key="1">
    <source>
        <dbReference type="EMBL" id="KAJ8688303.1"/>
    </source>
</evidence>
<keyword evidence="2" id="KW-1185">Reference proteome</keyword>
<proteinExistence type="predicted"/>
<comment type="caution">
    <text evidence="1">The sequence shown here is derived from an EMBL/GenBank/DDBJ whole genome shotgun (WGS) entry which is preliminary data.</text>
</comment>
<name>A0ACC2PZC8_9HYME</name>
<protein>
    <submittedName>
        <fullName evidence="1">Uncharacterized protein</fullName>
    </submittedName>
</protein>
<reference evidence="1" key="1">
    <citation type="submission" date="2023-04" db="EMBL/GenBank/DDBJ databases">
        <title>A chromosome-level genome assembly of the parasitoid wasp Eretmocerus hayati.</title>
        <authorList>
            <person name="Zhong Y."/>
            <person name="Liu S."/>
            <person name="Liu Y."/>
        </authorList>
    </citation>
    <scope>NUCLEOTIDE SEQUENCE</scope>
    <source>
        <strain evidence="1">ZJU_SS_LIU_2023</strain>
    </source>
</reference>
<accession>A0ACC2PZC8</accession>
<dbReference type="Proteomes" id="UP001239111">
    <property type="component" value="Chromosome 1"/>
</dbReference>
<dbReference type="EMBL" id="CM056741">
    <property type="protein sequence ID" value="KAJ8688303.1"/>
    <property type="molecule type" value="Genomic_DNA"/>
</dbReference>
<organism evidence="1 2">
    <name type="scientific">Eretmocerus hayati</name>
    <dbReference type="NCBI Taxonomy" id="131215"/>
    <lineage>
        <taxon>Eukaryota</taxon>
        <taxon>Metazoa</taxon>
        <taxon>Ecdysozoa</taxon>
        <taxon>Arthropoda</taxon>
        <taxon>Hexapoda</taxon>
        <taxon>Insecta</taxon>
        <taxon>Pterygota</taxon>
        <taxon>Neoptera</taxon>
        <taxon>Endopterygota</taxon>
        <taxon>Hymenoptera</taxon>
        <taxon>Apocrita</taxon>
        <taxon>Proctotrupomorpha</taxon>
        <taxon>Chalcidoidea</taxon>
        <taxon>Aphelinidae</taxon>
        <taxon>Aphelininae</taxon>
        <taxon>Eretmocerus</taxon>
    </lineage>
</organism>
<evidence type="ECO:0000313" key="2">
    <source>
        <dbReference type="Proteomes" id="UP001239111"/>
    </source>
</evidence>
<sequence length="205" mass="23918">MFKMANRLRYLRNHAHVFNEDGCDPENTKLFLELTTKCNIPRIIEHGEDLRVCGTGSKYTLSLSQKELIQNIVEDLVHDVCICYERFIFKKTVFTSCFYTRAEIRSNHMILLKNGDMMKLTNLICVRKMISNEQRYVLLGLRMIKSVDGLCRYDEFDSDEIMFITHESAELICCDPEVIETKLVCVPMPDNRYCLVPLVNKVETD</sequence>
<gene>
    <name evidence="1" type="ORF">QAD02_024098</name>
</gene>